<keyword evidence="2" id="KW-1185">Reference proteome</keyword>
<dbReference type="RefSeq" id="WP_327966876.1">
    <property type="nucleotide sequence ID" value="NZ_JARMQG010000059.1"/>
</dbReference>
<sequence>MNIKINRQVFNTLEDTQLVRACFEPLVPLIRGKSQRIKEEVYGQLTPEQKKLFIFNAYYNHASNSLAEFYWWSAYYLSQPKIWSELIQVLHYFNADEMRQILLEMEQIIFNAKNLEVSDVSYNDLEKNPDLSSVNPLFDKFSEVSPATLNLIGKVIRNNQTAYILFDDKLE</sequence>
<comment type="caution">
    <text evidence="1">The sequence shown here is derived from an EMBL/GenBank/DDBJ whole genome shotgun (WGS) entry which is preliminary data.</text>
</comment>
<evidence type="ECO:0000313" key="1">
    <source>
        <dbReference type="EMBL" id="MED3561963.1"/>
    </source>
</evidence>
<gene>
    <name evidence="1" type="ORF">P4447_05495</name>
</gene>
<dbReference type="EMBL" id="JARMQG010000059">
    <property type="protein sequence ID" value="MED3561963.1"/>
    <property type="molecule type" value="Genomic_DNA"/>
</dbReference>
<name>A0ABU6N9N5_9BACI</name>
<dbReference type="Proteomes" id="UP001330749">
    <property type="component" value="Unassembled WGS sequence"/>
</dbReference>
<accession>A0ABU6N9N5</accession>
<proteinExistence type="predicted"/>
<protein>
    <submittedName>
        <fullName evidence="1">Uncharacterized protein</fullName>
    </submittedName>
</protein>
<reference evidence="1 2" key="1">
    <citation type="submission" date="2023-03" db="EMBL/GenBank/DDBJ databases">
        <title>Bacillus Genome Sequencing.</title>
        <authorList>
            <person name="Dunlap C."/>
        </authorList>
    </citation>
    <scope>NUCLEOTIDE SEQUENCE [LARGE SCALE GENOMIC DNA]</scope>
    <source>
        <strain evidence="1 2">B-14544</strain>
    </source>
</reference>
<organism evidence="1 2">
    <name type="scientific">Bacillus xiapuensis</name>
    <dbReference type="NCBI Taxonomy" id="2014075"/>
    <lineage>
        <taxon>Bacteria</taxon>
        <taxon>Bacillati</taxon>
        <taxon>Bacillota</taxon>
        <taxon>Bacilli</taxon>
        <taxon>Bacillales</taxon>
        <taxon>Bacillaceae</taxon>
        <taxon>Bacillus</taxon>
    </lineage>
</organism>
<evidence type="ECO:0000313" key="2">
    <source>
        <dbReference type="Proteomes" id="UP001330749"/>
    </source>
</evidence>